<dbReference type="PANTHER" id="PTHR12684">
    <property type="entry name" value="PUTATIVE PHOSPHOTRANSFERASE"/>
    <property type="match status" value="1"/>
</dbReference>
<dbReference type="InterPro" id="IPR042080">
    <property type="entry name" value="RNA_2'-PTrans_N"/>
</dbReference>
<evidence type="ECO:0000256" key="2">
    <source>
        <dbReference type="ARBA" id="ARBA00022679"/>
    </source>
</evidence>
<dbReference type="PANTHER" id="PTHR12684:SF2">
    <property type="entry name" value="TRNA 2'-PHOSPHOTRANSFERASE 1"/>
    <property type="match status" value="1"/>
</dbReference>
<dbReference type="EC" id="2.7.1.-" evidence="5"/>
<keyword evidence="2 5" id="KW-0808">Transferase</keyword>
<dbReference type="Pfam" id="PF01885">
    <property type="entry name" value="PTS_2-RNA"/>
    <property type="match status" value="1"/>
</dbReference>
<name>A0A518DLJ4_9BACT</name>
<dbReference type="NCBIfam" id="NF002014">
    <property type="entry name" value="PRK00819.1-4"/>
    <property type="match status" value="1"/>
</dbReference>
<evidence type="ECO:0000313" key="6">
    <source>
        <dbReference type="EMBL" id="QDU92696.1"/>
    </source>
</evidence>
<dbReference type="GO" id="GO:0000215">
    <property type="term" value="F:tRNA 2'-phosphotransferase activity"/>
    <property type="evidence" value="ECO:0007669"/>
    <property type="project" value="TreeGrafter"/>
</dbReference>
<comment type="function">
    <text evidence="4 5">Removes the 2'-phosphate from RNA via an intermediate in which the phosphate is ADP-ribosylated by NAD followed by a presumed transesterification to release the RNA and generate ADP-ribose 1''-2''-cyclic phosphate (APPR&gt;P). May function as an ADP-ribosylase.</text>
</comment>
<dbReference type="InterPro" id="IPR002745">
    <property type="entry name" value="Ptrans_KptA/Tpt1"/>
</dbReference>
<comment type="similarity">
    <text evidence="1 5">Belongs to the KptA/TPT1 family.</text>
</comment>
<dbReference type="SUPFAM" id="SSF56399">
    <property type="entry name" value="ADP-ribosylation"/>
    <property type="match status" value="1"/>
</dbReference>
<dbReference type="AlphaFoldDB" id="A0A518DLJ4"/>
<evidence type="ECO:0000256" key="1">
    <source>
        <dbReference type="ARBA" id="ARBA00009836"/>
    </source>
</evidence>
<dbReference type="GO" id="GO:0003950">
    <property type="term" value="F:NAD+ poly-ADP-ribosyltransferase activity"/>
    <property type="evidence" value="ECO:0007669"/>
    <property type="project" value="InterPro"/>
</dbReference>
<dbReference type="OrthoDB" id="4537997at2"/>
<reference evidence="6 7" key="1">
    <citation type="submission" date="2019-02" db="EMBL/GenBank/DDBJ databases">
        <title>Deep-cultivation of Planctomycetes and their phenomic and genomic characterization uncovers novel biology.</title>
        <authorList>
            <person name="Wiegand S."/>
            <person name="Jogler M."/>
            <person name="Boedeker C."/>
            <person name="Pinto D."/>
            <person name="Vollmers J."/>
            <person name="Rivas-Marin E."/>
            <person name="Kohn T."/>
            <person name="Peeters S.H."/>
            <person name="Heuer A."/>
            <person name="Rast P."/>
            <person name="Oberbeckmann S."/>
            <person name="Bunk B."/>
            <person name="Jeske O."/>
            <person name="Meyerdierks A."/>
            <person name="Storesund J.E."/>
            <person name="Kallscheuer N."/>
            <person name="Luecker S."/>
            <person name="Lage O.M."/>
            <person name="Pohl T."/>
            <person name="Merkel B.J."/>
            <person name="Hornburger P."/>
            <person name="Mueller R.-W."/>
            <person name="Bruemmer F."/>
            <person name="Labrenz M."/>
            <person name="Spormann A.M."/>
            <person name="Op den Camp H."/>
            <person name="Overmann J."/>
            <person name="Amann R."/>
            <person name="Jetten M.S.M."/>
            <person name="Mascher T."/>
            <person name="Medema M.H."/>
            <person name="Devos D.P."/>
            <person name="Kaster A.-K."/>
            <person name="Ovreas L."/>
            <person name="Rohde M."/>
            <person name="Galperin M.Y."/>
            <person name="Jogler C."/>
        </authorList>
    </citation>
    <scope>NUCLEOTIDE SEQUENCE [LARGE SCALE GENOMIC DNA]</scope>
    <source>
        <strain evidence="6 7">Pla85_3_4</strain>
    </source>
</reference>
<dbReference type="GO" id="GO:0006388">
    <property type="term" value="P:tRNA splicing, via endonucleolytic cleavage and ligation"/>
    <property type="evidence" value="ECO:0007669"/>
    <property type="project" value="UniProtKB-UniRule"/>
</dbReference>
<keyword evidence="7" id="KW-1185">Reference proteome</keyword>
<proteinExistence type="inferred from homology"/>
<sequence length="184" mass="20407">MDDKQRKHLSKFLSLVLRHEPQKIGLQLDPAGWTPIADLLAAFAAAGRPIDRNQLEEVVATNDKKRFAISDDGQRIRANQGHSVAVELGYEPAVPPETLYHGTVARFLPSIREQGLIRGERSHVHLSRSRETAVAVGSRRGQPVILQVQAAAMQAAGHPFFLTPNQVWLTDAVPPEFIEFPLQE</sequence>
<evidence type="ECO:0000256" key="4">
    <source>
        <dbReference type="ARBA" id="ARBA00025212"/>
    </source>
</evidence>
<evidence type="ECO:0000313" key="7">
    <source>
        <dbReference type="Proteomes" id="UP000317648"/>
    </source>
</evidence>
<dbReference type="EMBL" id="CP036433">
    <property type="protein sequence ID" value="QDU92696.1"/>
    <property type="molecule type" value="Genomic_DNA"/>
</dbReference>
<evidence type="ECO:0000256" key="5">
    <source>
        <dbReference type="HAMAP-Rule" id="MF_00299"/>
    </source>
</evidence>
<dbReference type="Gene3D" id="1.10.10.970">
    <property type="entry name" value="RNA 2'-phosphotransferase, Tpt1/KptA family, N-terminal domain"/>
    <property type="match status" value="1"/>
</dbReference>
<keyword evidence="3 5" id="KW-0520">NAD</keyword>
<accession>A0A518DLJ4</accession>
<dbReference type="Proteomes" id="UP000317648">
    <property type="component" value="Chromosome"/>
</dbReference>
<dbReference type="InterPro" id="IPR042081">
    <property type="entry name" value="RNA_2'-PTrans_C"/>
</dbReference>
<dbReference type="HAMAP" id="MF_00299">
    <property type="entry name" value="KptA"/>
    <property type="match status" value="1"/>
</dbReference>
<organism evidence="6 7">
    <name type="scientific">Lignipirellula cremea</name>
    <dbReference type="NCBI Taxonomy" id="2528010"/>
    <lineage>
        <taxon>Bacteria</taxon>
        <taxon>Pseudomonadati</taxon>
        <taxon>Planctomycetota</taxon>
        <taxon>Planctomycetia</taxon>
        <taxon>Pirellulales</taxon>
        <taxon>Pirellulaceae</taxon>
        <taxon>Lignipirellula</taxon>
    </lineage>
</organism>
<gene>
    <name evidence="5" type="primary">kptA</name>
    <name evidence="6" type="ORF">Pla8534_04440</name>
</gene>
<dbReference type="RefSeq" id="WP_145048872.1">
    <property type="nucleotide sequence ID" value="NZ_CP036433.1"/>
</dbReference>
<protein>
    <recommendedName>
        <fullName evidence="5">Probable RNA 2'-phosphotransferase</fullName>
        <ecNumber evidence="5">2.7.1.-</ecNumber>
    </recommendedName>
</protein>
<dbReference type="KEGG" id="lcre:Pla8534_04440"/>
<dbReference type="InterPro" id="IPR022928">
    <property type="entry name" value="RNA_2'-PTrans_KptA"/>
</dbReference>
<evidence type="ECO:0000256" key="3">
    <source>
        <dbReference type="ARBA" id="ARBA00023027"/>
    </source>
</evidence>
<dbReference type="Gene3D" id="3.20.170.30">
    <property type="match status" value="1"/>
</dbReference>